<gene>
    <name evidence="2" type="ORF">VE01_08564</name>
</gene>
<keyword evidence="3" id="KW-1185">Reference proteome</keyword>
<evidence type="ECO:0000313" key="2">
    <source>
        <dbReference type="EMBL" id="OBT92987.1"/>
    </source>
</evidence>
<dbReference type="Proteomes" id="UP000091956">
    <property type="component" value="Unassembled WGS sequence"/>
</dbReference>
<proteinExistence type="predicted"/>
<protein>
    <submittedName>
        <fullName evidence="2">Uncharacterized protein</fullName>
    </submittedName>
</protein>
<feature type="region of interest" description="Disordered" evidence="1">
    <location>
        <begin position="97"/>
        <end position="125"/>
    </location>
</feature>
<sequence>MAFPNFLTAFSSSLQAINPFSTPPNSHIDPTVADVLVVKAMLQSLSLPLELADAIIDYAEYWPHTSAVLPGIKPACAHGNSREDYFVTRTLPLGCLSSSPSTDPSRAPPPASQGSMRPHVFPPTQSEASKAATAALYAAWAGTSQPREVHPCRKIVFKFGMRDQGWGGDYKDHGTYNGSFTWLDVGRERARAIDKYESETLEGSAELPQPKRQRKEGSESDVEKTLAWNLESVDPPLKMNVSPTGRQAWLNEENRVRMAVELEHPFLPHDKTLQKNLVATKEAVDYTIVWRWDDDIDAESDDAEELQKAGRGKATGNGEFVRSLEVGDVVTLWARARFPGWSITVIDVEVDMFWAV</sequence>
<dbReference type="OrthoDB" id="66095at2759"/>
<name>A0A1B8GB34_9PEZI</name>
<dbReference type="EMBL" id="KV460259">
    <property type="protein sequence ID" value="OBT92987.1"/>
    <property type="molecule type" value="Genomic_DNA"/>
</dbReference>
<evidence type="ECO:0000256" key="1">
    <source>
        <dbReference type="SAM" id="MobiDB-lite"/>
    </source>
</evidence>
<organism evidence="2 3">
    <name type="scientific">Pseudogymnoascus verrucosus</name>
    <dbReference type="NCBI Taxonomy" id="342668"/>
    <lineage>
        <taxon>Eukaryota</taxon>
        <taxon>Fungi</taxon>
        <taxon>Dikarya</taxon>
        <taxon>Ascomycota</taxon>
        <taxon>Pezizomycotina</taxon>
        <taxon>Leotiomycetes</taxon>
        <taxon>Thelebolales</taxon>
        <taxon>Thelebolaceae</taxon>
        <taxon>Pseudogymnoascus</taxon>
    </lineage>
</organism>
<feature type="region of interest" description="Disordered" evidence="1">
    <location>
        <begin position="199"/>
        <end position="223"/>
    </location>
</feature>
<dbReference type="AlphaFoldDB" id="A0A1B8GB34"/>
<evidence type="ECO:0000313" key="3">
    <source>
        <dbReference type="Proteomes" id="UP000091956"/>
    </source>
</evidence>
<dbReference type="RefSeq" id="XP_018126720.1">
    <property type="nucleotide sequence ID" value="XM_018277985.2"/>
</dbReference>
<reference evidence="2 3" key="1">
    <citation type="submission" date="2016-03" db="EMBL/GenBank/DDBJ databases">
        <title>Comparative genomics of Pseudogymnoascus destructans, the fungus causing white-nose syndrome of bats.</title>
        <authorList>
            <person name="Palmer J.M."/>
            <person name="Drees K.P."/>
            <person name="Foster J.T."/>
            <person name="Lindner D.L."/>
        </authorList>
    </citation>
    <scope>NUCLEOTIDE SEQUENCE [LARGE SCALE GENOMIC DNA]</scope>
    <source>
        <strain evidence="2 3">UAMH 10579</strain>
    </source>
</reference>
<dbReference type="GeneID" id="28841950"/>
<reference evidence="3" key="2">
    <citation type="journal article" date="2018" name="Nat. Commun.">
        <title>Extreme sensitivity to ultraviolet light in the fungal pathogen causing white-nose syndrome of bats.</title>
        <authorList>
            <person name="Palmer J.M."/>
            <person name="Drees K.P."/>
            <person name="Foster J.T."/>
            <person name="Lindner D.L."/>
        </authorList>
    </citation>
    <scope>NUCLEOTIDE SEQUENCE [LARGE SCALE GENOMIC DNA]</scope>
    <source>
        <strain evidence="3">UAMH 10579</strain>
    </source>
</reference>
<dbReference type="STRING" id="342668.A0A1B8GB34"/>
<accession>A0A1B8GB34</accession>